<keyword evidence="2 4" id="KW-0479">Metal-binding</keyword>
<evidence type="ECO:0000313" key="9">
    <source>
        <dbReference type="Proteomes" id="UP000236893"/>
    </source>
</evidence>
<dbReference type="PROSITE" id="PS51007">
    <property type="entry name" value="CYTC"/>
    <property type="match status" value="1"/>
</dbReference>
<dbReference type="GO" id="GO:0046872">
    <property type="term" value="F:metal ion binding"/>
    <property type="evidence" value="ECO:0007669"/>
    <property type="project" value="UniProtKB-KW"/>
</dbReference>
<dbReference type="RefSeq" id="WP_103790249.1">
    <property type="nucleotide sequence ID" value="NZ_PQVF01000013.1"/>
</dbReference>
<evidence type="ECO:0000256" key="6">
    <source>
        <dbReference type="SAM" id="SignalP"/>
    </source>
</evidence>
<dbReference type="OrthoDB" id="2827525at2"/>
<feature type="compositionally biased region" description="Low complexity" evidence="5">
    <location>
        <begin position="38"/>
        <end position="60"/>
    </location>
</feature>
<keyword evidence="9" id="KW-1185">Reference proteome</keyword>
<dbReference type="GO" id="GO:0020037">
    <property type="term" value="F:heme binding"/>
    <property type="evidence" value="ECO:0007669"/>
    <property type="project" value="InterPro"/>
</dbReference>
<dbReference type="Gene3D" id="1.10.760.10">
    <property type="entry name" value="Cytochrome c-like domain"/>
    <property type="match status" value="1"/>
</dbReference>
<dbReference type="EMBL" id="PQVF01000013">
    <property type="protein sequence ID" value="POY35161.1"/>
    <property type="molecule type" value="Genomic_DNA"/>
</dbReference>
<feature type="signal peptide" evidence="6">
    <location>
        <begin position="1"/>
        <end position="29"/>
    </location>
</feature>
<dbReference type="AlphaFoldDB" id="A0A2S4ZXS5"/>
<dbReference type="Proteomes" id="UP000236893">
    <property type="component" value="Unassembled WGS sequence"/>
</dbReference>
<comment type="caution">
    <text evidence="8">The sequence shown here is derived from an EMBL/GenBank/DDBJ whole genome shotgun (WGS) entry which is preliminary data.</text>
</comment>
<keyword evidence="1 4" id="KW-0349">Heme</keyword>
<dbReference type="PROSITE" id="PS51257">
    <property type="entry name" value="PROKAR_LIPOPROTEIN"/>
    <property type="match status" value="1"/>
</dbReference>
<evidence type="ECO:0000259" key="7">
    <source>
        <dbReference type="PROSITE" id="PS51007"/>
    </source>
</evidence>
<keyword evidence="3 4" id="KW-0408">Iron</keyword>
<reference evidence="8 9" key="1">
    <citation type="submission" date="2018-01" db="EMBL/GenBank/DDBJ databases">
        <authorList>
            <person name="Gaut B.S."/>
            <person name="Morton B.R."/>
            <person name="Clegg M.T."/>
            <person name="Duvall M.R."/>
        </authorList>
    </citation>
    <scope>NUCLEOTIDE SEQUENCE [LARGE SCALE GENOMIC DNA]</scope>
    <source>
        <strain evidence="8 9">HR-AV</strain>
    </source>
</reference>
<dbReference type="GO" id="GO:0009055">
    <property type="term" value="F:electron transfer activity"/>
    <property type="evidence" value="ECO:0007669"/>
    <property type="project" value="InterPro"/>
</dbReference>
<organism evidence="8 9">
    <name type="scientific">Solitalea longa</name>
    <dbReference type="NCBI Taxonomy" id="2079460"/>
    <lineage>
        <taxon>Bacteria</taxon>
        <taxon>Pseudomonadati</taxon>
        <taxon>Bacteroidota</taxon>
        <taxon>Sphingobacteriia</taxon>
        <taxon>Sphingobacteriales</taxon>
        <taxon>Sphingobacteriaceae</taxon>
        <taxon>Solitalea</taxon>
    </lineage>
</organism>
<evidence type="ECO:0000313" key="8">
    <source>
        <dbReference type="EMBL" id="POY35161.1"/>
    </source>
</evidence>
<evidence type="ECO:0000256" key="3">
    <source>
        <dbReference type="ARBA" id="ARBA00023004"/>
    </source>
</evidence>
<accession>A0A2S4ZXS5</accession>
<sequence length="179" mass="19354">MNTKNKTVHKSKRRLLPYLALTIVSLFLASCGGSQNNTSTDSSAAESTEATATESSAAAAVDTKAHSDSKGVGKFTDVKVEALNADMAKNGETVFTAKCSACHKTTDQKVVGPGLKGVTERRTPEWIMNMITNPTEMTKSDPVAKALLEEHLTQMTFQNVTDDETRQILEFLRQNDGAK</sequence>
<feature type="region of interest" description="Disordered" evidence="5">
    <location>
        <begin position="37"/>
        <end position="64"/>
    </location>
</feature>
<protein>
    <submittedName>
        <fullName evidence="8">Cytochrome C</fullName>
    </submittedName>
</protein>
<evidence type="ECO:0000256" key="2">
    <source>
        <dbReference type="ARBA" id="ARBA00022723"/>
    </source>
</evidence>
<gene>
    <name evidence="8" type="ORF">C3K47_16400</name>
</gene>
<keyword evidence="6" id="KW-0732">Signal</keyword>
<proteinExistence type="predicted"/>
<evidence type="ECO:0000256" key="1">
    <source>
        <dbReference type="ARBA" id="ARBA00022617"/>
    </source>
</evidence>
<name>A0A2S4ZXS5_9SPHI</name>
<dbReference type="InterPro" id="IPR009056">
    <property type="entry name" value="Cyt_c-like_dom"/>
</dbReference>
<dbReference type="InterPro" id="IPR036909">
    <property type="entry name" value="Cyt_c-like_dom_sf"/>
</dbReference>
<feature type="domain" description="Cytochrome c" evidence="7">
    <location>
        <begin position="86"/>
        <end position="176"/>
    </location>
</feature>
<evidence type="ECO:0000256" key="5">
    <source>
        <dbReference type="SAM" id="MobiDB-lite"/>
    </source>
</evidence>
<evidence type="ECO:0000256" key="4">
    <source>
        <dbReference type="PROSITE-ProRule" id="PRU00433"/>
    </source>
</evidence>
<feature type="chain" id="PRO_5015467630" evidence="6">
    <location>
        <begin position="30"/>
        <end position="179"/>
    </location>
</feature>
<dbReference type="SUPFAM" id="SSF46626">
    <property type="entry name" value="Cytochrome c"/>
    <property type="match status" value="1"/>
</dbReference>
<dbReference type="Pfam" id="PF00034">
    <property type="entry name" value="Cytochrom_C"/>
    <property type="match status" value="1"/>
</dbReference>